<reference evidence="1 2" key="1">
    <citation type="journal article" date="2022" name="Plant J.">
        <title>Chromosome-level genome of Camellia lanceoleosa provides a valuable resource for understanding genome evolution and self-incompatibility.</title>
        <authorList>
            <person name="Gong W."/>
            <person name="Xiao S."/>
            <person name="Wang L."/>
            <person name="Liao Z."/>
            <person name="Chang Y."/>
            <person name="Mo W."/>
            <person name="Hu G."/>
            <person name="Li W."/>
            <person name="Zhao G."/>
            <person name="Zhu H."/>
            <person name="Hu X."/>
            <person name="Ji K."/>
            <person name="Xiang X."/>
            <person name="Song Q."/>
            <person name="Yuan D."/>
            <person name="Jin S."/>
            <person name="Zhang L."/>
        </authorList>
    </citation>
    <scope>NUCLEOTIDE SEQUENCE [LARGE SCALE GENOMIC DNA]</scope>
    <source>
        <strain evidence="1">SQ_2022a</strain>
    </source>
</reference>
<keyword evidence="2" id="KW-1185">Reference proteome</keyword>
<dbReference type="Proteomes" id="UP001060215">
    <property type="component" value="Chromosome 5"/>
</dbReference>
<proteinExistence type="predicted"/>
<evidence type="ECO:0000313" key="1">
    <source>
        <dbReference type="EMBL" id="KAI8012077.1"/>
    </source>
</evidence>
<gene>
    <name evidence="1" type="ORF">LOK49_LG06G01136</name>
</gene>
<name>A0ACC0HEP8_9ERIC</name>
<comment type="caution">
    <text evidence="1">The sequence shown here is derived from an EMBL/GenBank/DDBJ whole genome shotgun (WGS) entry which is preliminary data.</text>
</comment>
<protein>
    <submittedName>
        <fullName evidence="1">Leucine-rich repeat receptor-like serine/threonine-protein kinase</fullName>
    </submittedName>
</protein>
<organism evidence="1 2">
    <name type="scientific">Camellia lanceoleosa</name>
    <dbReference type="NCBI Taxonomy" id="1840588"/>
    <lineage>
        <taxon>Eukaryota</taxon>
        <taxon>Viridiplantae</taxon>
        <taxon>Streptophyta</taxon>
        <taxon>Embryophyta</taxon>
        <taxon>Tracheophyta</taxon>
        <taxon>Spermatophyta</taxon>
        <taxon>Magnoliopsida</taxon>
        <taxon>eudicotyledons</taxon>
        <taxon>Gunneridae</taxon>
        <taxon>Pentapetalae</taxon>
        <taxon>asterids</taxon>
        <taxon>Ericales</taxon>
        <taxon>Theaceae</taxon>
        <taxon>Camellia</taxon>
    </lineage>
</organism>
<accession>A0ACC0HEP8</accession>
<dbReference type="EMBL" id="CM045762">
    <property type="protein sequence ID" value="KAI8012077.1"/>
    <property type="molecule type" value="Genomic_DNA"/>
</dbReference>
<evidence type="ECO:0000313" key="2">
    <source>
        <dbReference type="Proteomes" id="UP001060215"/>
    </source>
</evidence>
<sequence length="654" mass="71985">MFFPHIFTSLILFIYLATFASAATLLPLDEVEALKQIGKTLGKNDWNFSGEADPCSWAEGTDNNVTCNCTSSTLCHITMISLKSQNLPGTLPTEFVKLPFLKVIDLTRNYLNGTIPPQWGSLQQVTHISLLGNRLTGSIPKEIGNISTLRHITLEFNQLSGTLPPELGNLSQINDIHLTSNYFIGELPGTLAKLITLTEFRVSGNQFIGKIPNFIQKWTNLKKLGIQASGLDGPIPQEIASLTKMTDLRISDSNGMEATFPLLNSMTNMNRLILRSCNITGPLPNYLANLTKLKTLDLSFNKLNGEIPSNFVNLSTVEFIFLTGNCLSGPVPDWILKHGINIDLSYNNFSSGPPGCQQKTVNLFASSSNDNLSQVSKPLGIVSCLRSFQCPQSWSSFYINCGGKETFNGSTKYEDDLDLGGPAKFVQHGTNWAFSTTGLFLDDNSVDSLISKNTSRLSMRNSELYMDARLSPTSLTYYGFCLINGNYTVKLHFAEIMFTNDETFSSLGRRIFDIYIQGKLERKDFNIEKAAGGVGKETIQTFTTIVTNSTLEIRLYWAGQGTTGMPRRGVYGPLISAISVYNPDYLRQLSKNRNSISVGVVLGIVAAVAFVMILLLGILWWRCCLPCKDATEHDMNDGLIELTSTASSTSAGDH</sequence>